<evidence type="ECO:0000256" key="1">
    <source>
        <dbReference type="SAM" id="SignalP"/>
    </source>
</evidence>
<reference evidence="2 3" key="1">
    <citation type="journal article" date="2018" name="IMA Fungus">
        <title>IMA Genome-F 9: Draft genome sequence of Annulohypoxylon stygium, Aspergillus mulundensis, Berkeleyomyces basicola (syn. Thielaviopsis basicola), Ceratocystis smalleyi, two Cercospora beticola strains, Coleophoma cylindrospora, Fusarium fracticaudum, Phialophora cf. hyalina, and Morchella septimelata.</title>
        <authorList>
            <person name="Wingfield B.D."/>
            <person name="Bills G.F."/>
            <person name="Dong Y."/>
            <person name="Huang W."/>
            <person name="Nel W.J."/>
            <person name="Swalarsk-Parry B.S."/>
            <person name="Vaghefi N."/>
            <person name="Wilken P.M."/>
            <person name="An Z."/>
            <person name="de Beer Z.W."/>
            <person name="De Vos L."/>
            <person name="Chen L."/>
            <person name="Duong T.A."/>
            <person name="Gao Y."/>
            <person name="Hammerbacher A."/>
            <person name="Kikkert J.R."/>
            <person name="Li Y."/>
            <person name="Li H."/>
            <person name="Li K."/>
            <person name="Li Q."/>
            <person name="Liu X."/>
            <person name="Ma X."/>
            <person name="Naidoo K."/>
            <person name="Pethybridge S.J."/>
            <person name="Sun J."/>
            <person name="Steenkamp E.T."/>
            <person name="van der Nest M.A."/>
            <person name="van Wyk S."/>
            <person name="Wingfield M.J."/>
            <person name="Xiong C."/>
            <person name="Yue Q."/>
            <person name="Zhang X."/>
        </authorList>
    </citation>
    <scope>NUCLEOTIDE SEQUENCE [LARGE SCALE GENOMIC DNA]</scope>
    <source>
        <strain evidence="2 3">BP5796</strain>
    </source>
</reference>
<gene>
    <name evidence="2" type="ORF">BP5796_06446</name>
</gene>
<keyword evidence="1" id="KW-0732">Signal</keyword>
<dbReference type="Proteomes" id="UP000256328">
    <property type="component" value="Unassembled WGS sequence"/>
</dbReference>
<evidence type="ECO:0000313" key="3">
    <source>
        <dbReference type="Proteomes" id="UP000256328"/>
    </source>
</evidence>
<dbReference type="EMBL" id="PDLN01000009">
    <property type="protein sequence ID" value="RDW75625.1"/>
    <property type="molecule type" value="Genomic_DNA"/>
</dbReference>
<evidence type="ECO:0008006" key="4">
    <source>
        <dbReference type="Google" id="ProtNLM"/>
    </source>
</evidence>
<evidence type="ECO:0000313" key="2">
    <source>
        <dbReference type="EMBL" id="RDW75625.1"/>
    </source>
</evidence>
<comment type="caution">
    <text evidence="2">The sequence shown here is derived from an EMBL/GenBank/DDBJ whole genome shotgun (WGS) entry which is preliminary data.</text>
</comment>
<name>A0A3D8RNP3_9HELO</name>
<accession>A0A3D8RNP3</accession>
<keyword evidence="3" id="KW-1185">Reference proteome</keyword>
<feature type="chain" id="PRO_5017808590" description="Major facilitator superfamily (MFS) profile domain-containing protein" evidence="1">
    <location>
        <begin position="20"/>
        <end position="124"/>
    </location>
</feature>
<sequence length="124" mass="12659">MAMLVLFSITFGFFAGGYSATGGGIINELESEAVQSNEAIDTGLVYGLLNGARGIGYISGGVAGVPLLKAGSTISMGHFGYGTMYGPHSSSSRDSRQYSVAGGCFGSGSEGICYVQGLVSCFRE</sequence>
<dbReference type="OrthoDB" id="2213137at2759"/>
<dbReference type="AlphaFoldDB" id="A0A3D8RNP3"/>
<protein>
    <recommendedName>
        <fullName evidence="4">Major facilitator superfamily (MFS) profile domain-containing protein</fullName>
    </recommendedName>
</protein>
<proteinExistence type="predicted"/>
<organism evidence="2 3">
    <name type="scientific">Coleophoma crateriformis</name>
    <dbReference type="NCBI Taxonomy" id="565419"/>
    <lineage>
        <taxon>Eukaryota</taxon>
        <taxon>Fungi</taxon>
        <taxon>Dikarya</taxon>
        <taxon>Ascomycota</taxon>
        <taxon>Pezizomycotina</taxon>
        <taxon>Leotiomycetes</taxon>
        <taxon>Helotiales</taxon>
        <taxon>Dermateaceae</taxon>
        <taxon>Coleophoma</taxon>
    </lineage>
</organism>
<feature type="signal peptide" evidence="1">
    <location>
        <begin position="1"/>
        <end position="19"/>
    </location>
</feature>